<proteinExistence type="predicted"/>
<evidence type="ECO:0000256" key="6">
    <source>
        <dbReference type="PROSITE-ProRule" id="PRU00278"/>
    </source>
</evidence>
<dbReference type="Proteomes" id="UP000442469">
    <property type="component" value="Unassembled WGS sequence"/>
</dbReference>
<name>A0A090ZM96_PAEMA</name>
<protein>
    <recommendedName>
        <fullName evidence="2">peptidylprolyl isomerase</fullName>
        <ecNumber evidence="2">5.2.1.8</ecNumber>
    </recommendedName>
</protein>
<dbReference type="InterPro" id="IPR050245">
    <property type="entry name" value="PrsA_foldase"/>
</dbReference>
<keyword evidence="8" id="KW-0812">Transmembrane</keyword>
<dbReference type="RefSeq" id="WP_036620397.1">
    <property type="nucleotide sequence ID" value="NZ_BGML01000010.1"/>
</dbReference>
<reference evidence="11 13" key="2">
    <citation type="submission" date="2019-11" db="EMBL/GenBank/DDBJ databases">
        <title>Draft genome sequences of five Paenibacillus species of dairy origin.</title>
        <authorList>
            <person name="Olajide A.M."/>
            <person name="Chen S."/>
            <person name="Lapointe G."/>
        </authorList>
    </citation>
    <scope>NUCLEOTIDE SEQUENCE [LARGE SCALE GENOMIC DNA]</scope>
    <source>
        <strain evidence="11 13">3CT49</strain>
    </source>
</reference>
<keyword evidence="8" id="KW-0472">Membrane</keyword>
<dbReference type="InterPro" id="IPR046357">
    <property type="entry name" value="PPIase_dom_sf"/>
</dbReference>
<evidence type="ECO:0000256" key="4">
    <source>
        <dbReference type="ARBA" id="ARBA00023110"/>
    </source>
</evidence>
<dbReference type="Pfam" id="PF13145">
    <property type="entry name" value="Rotamase_2"/>
    <property type="match status" value="1"/>
</dbReference>
<dbReference type="InterPro" id="IPR027304">
    <property type="entry name" value="Trigger_fact/SurA_dom_sf"/>
</dbReference>
<reference evidence="10 12" key="1">
    <citation type="submission" date="2014-04" db="EMBL/GenBank/DDBJ databases">
        <authorList>
            <person name="Bishop-Lilly K.A."/>
            <person name="Broomall S.M."/>
            <person name="Chain P.S."/>
            <person name="Chertkov O."/>
            <person name="Coyne S.R."/>
            <person name="Daligault H.E."/>
            <person name="Davenport K.W."/>
            <person name="Erkkila T."/>
            <person name="Frey K.G."/>
            <person name="Gibbons H.S."/>
            <person name="Gu W."/>
            <person name="Jaissle J."/>
            <person name="Johnson S.L."/>
            <person name="Koroleva G.I."/>
            <person name="Ladner J.T."/>
            <person name="Lo C.-C."/>
            <person name="Minogue T.D."/>
            <person name="Munk C."/>
            <person name="Palacios G.F."/>
            <person name="Redden C.L."/>
            <person name="Rosenzweig C.N."/>
            <person name="Scholz M.B."/>
            <person name="Teshima H."/>
            <person name="Xu Y."/>
        </authorList>
    </citation>
    <scope>NUCLEOTIDE SEQUENCE [LARGE SCALE GENOMIC DNA]</scope>
    <source>
        <strain evidence="10 12">8244</strain>
    </source>
</reference>
<organism evidence="10 12">
    <name type="scientific">Paenibacillus macerans</name>
    <name type="common">Bacillus macerans</name>
    <dbReference type="NCBI Taxonomy" id="44252"/>
    <lineage>
        <taxon>Bacteria</taxon>
        <taxon>Bacillati</taxon>
        <taxon>Bacillota</taxon>
        <taxon>Bacilli</taxon>
        <taxon>Bacillales</taxon>
        <taxon>Paenibacillaceae</taxon>
        <taxon>Paenibacillus</taxon>
    </lineage>
</organism>
<dbReference type="EC" id="5.2.1.8" evidence="2"/>
<evidence type="ECO:0000256" key="8">
    <source>
        <dbReference type="SAM" id="Phobius"/>
    </source>
</evidence>
<dbReference type="GO" id="GO:0003755">
    <property type="term" value="F:peptidyl-prolyl cis-trans isomerase activity"/>
    <property type="evidence" value="ECO:0007669"/>
    <property type="project" value="UniProtKB-KW"/>
</dbReference>
<dbReference type="EMBL" id="JMQA01000010">
    <property type="protein sequence ID" value="KFN11380.1"/>
    <property type="molecule type" value="Genomic_DNA"/>
</dbReference>
<gene>
    <name evidence="10" type="ORF">DJ90_6150</name>
    <name evidence="11" type="ORF">GNQ08_06935</name>
</gene>
<keyword evidence="8" id="KW-1133">Transmembrane helix</keyword>
<dbReference type="PATRIC" id="fig|44252.3.peg.677"/>
<feature type="region of interest" description="Disordered" evidence="7">
    <location>
        <begin position="1"/>
        <end position="65"/>
    </location>
</feature>
<dbReference type="SUPFAM" id="SSF54534">
    <property type="entry name" value="FKBP-like"/>
    <property type="match status" value="1"/>
</dbReference>
<dbReference type="STRING" id="44252.DJ90_6150"/>
<dbReference type="Gene3D" id="3.10.50.40">
    <property type="match status" value="1"/>
</dbReference>
<evidence type="ECO:0000256" key="5">
    <source>
        <dbReference type="ARBA" id="ARBA00023235"/>
    </source>
</evidence>
<dbReference type="Pfam" id="PF13624">
    <property type="entry name" value="SurA_N_3"/>
    <property type="match status" value="1"/>
</dbReference>
<evidence type="ECO:0000256" key="3">
    <source>
        <dbReference type="ARBA" id="ARBA00022729"/>
    </source>
</evidence>
<dbReference type="AlphaFoldDB" id="A0A090ZM96"/>
<accession>A0A090ZM96</accession>
<evidence type="ECO:0000256" key="2">
    <source>
        <dbReference type="ARBA" id="ARBA00013194"/>
    </source>
</evidence>
<feature type="domain" description="PpiC" evidence="9">
    <location>
        <begin position="268"/>
        <end position="358"/>
    </location>
</feature>
<dbReference type="Proteomes" id="UP000029278">
    <property type="component" value="Unassembled WGS sequence"/>
</dbReference>
<keyword evidence="4 6" id="KW-0697">Rotamase</keyword>
<feature type="compositionally biased region" description="Basic and acidic residues" evidence="7">
    <location>
        <begin position="1"/>
        <end position="21"/>
    </location>
</feature>
<keyword evidence="5 6" id="KW-0413">Isomerase</keyword>
<dbReference type="HOGENOM" id="CLU_034646_5_3_9"/>
<dbReference type="PANTHER" id="PTHR47245:SF1">
    <property type="entry name" value="FOLDASE PROTEIN PRSA"/>
    <property type="match status" value="1"/>
</dbReference>
<dbReference type="PANTHER" id="PTHR47245">
    <property type="entry name" value="PEPTIDYLPROLYL ISOMERASE"/>
    <property type="match status" value="1"/>
</dbReference>
<evidence type="ECO:0000256" key="7">
    <source>
        <dbReference type="SAM" id="MobiDB-lite"/>
    </source>
</evidence>
<evidence type="ECO:0000313" key="13">
    <source>
        <dbReference type="Proteomes" id="UP000442469"/>
    </source>
</evidence>
<evidence type="ECO:0000259" key="9">
    <source>
        <dbReference type="PROSITE" id="PS50198"/>
    </source>
</evidence>
<evidence type="ECO:0000313" key="11">
    <source>
        <dbReference type="EMBL" id="MUG22163.1"/>
    </source>
</evidence>
<sequence>MEDKEKKELEAADEAAPRPEDETAETAETAKTADTADKAEGQARGADEPAGQREQEGEGQTTGGAVELTKAEYDPALGLQHTAEDAGGRDGGDVPVMEAEDFSEQGTPVQTSNGGKLWPIVSLVLAVLLVVVLIKPPFAAKKAEAVATVNGVEITKDQLYNKMAAQGGEQVLSGMIDQELIDQEAKKQNITITDADIDAEIKDTYIAQFGSEEALKQALVQYGMTMDNLRSEIANQLKLTKLLEPQVKVTDDQIKQMFETYKESFNTPEQVRASIILVKTEDEAKNIIKQLNGGADFAELAKSKSLDTATKDKGGDIDFFARGQQETAIEDAAFKLAKGEISDPVKTSGGYQVIKVTDRKEAHTATLAEEKEKIRKMLVSQQVSQMSDAWLQNLHSKSKITNTLTDANGAAAAQ</sequence>
<evidence type="ECO:0000313" key="10">
    <source>
        <dbReference type="EMBL" id="KFN11380.1"/>
    </source>
</evidence>
<keyword evidence="12" id="KW-1185">Reference proteome</keyword>
<dbReference type="PROSITE" id="PS50198">
    <property type="entry name" value="PPIC_PPIASE_2"/>
    <property type="match status" value="1"/>
</dbReference>
<dbReference type="GeneID" id="77011888"/>
<dbReference type="Gene3D" id="1.10.4030.10">
    <property type="entry name" value="Porin chaperone SurA, peptide-binding domain"/>
    <property type="match status" value="1"/>
</dbReference>
<evidence type="ECO:0000256" key="1">
    <source>
        <dbReference type="ARBA" id="ARBA00000971"/>
    </source>
</evidence>
<comment type="caution">
    <text evidence="10">The sequence shown here is derived from an EMBL/GenBank/DDBJ whole genome shotgun (WGS) entry which is preliminary data.</text>
</comment>
<comment type="catalytic activity">
    <reaction evidence="1">
        <text>[protein]-peptidylproline (omega=180) = [protein]-peptidylproline (omega=0)</text>
        <dbReference type="Rhea" id="RHEA:16237"/>
        <dbReference type="Rhea" id="RHEA-COMP:10747"/>
        <dbReference type="Rhea" id="RHEA-COMP:10748"/>
        <dbReference type="ChEBI" id="CHEBI:83833"/>
        <dbReference type="ChEBI" id="CHEBI:83834"/>
        <dbReference type="EC" id="5.2.1.8"/>
    </reaction>
</comment>
<dbReference type="OrthoDB" id="14196at2"/>
<evidence type="ECO:0000313" key="12">
    <source>
        <dbReference type="Proteomes" id="UP000029278"/>
    </source>
</evidence>
<feature type="compositionally biased region" description="Basic and acidic residues" evidence="7">
    <location>
        <begin position="34"/>
        <end position="56"/>
    </location>
</feature>
<feature type="transmembrane region" description="Helical" evidence="8">
    <location>
        <begin position="117"/>
        <end position="134"/>
    </location>
</feature>
<dbReference type="EMBL" id="WNZZ01000003">
    <property type="protein sequence ID" value="MUG22163.1"/>
    <property type="molecule type" value="Genomic_DNA"/>
</dbReference>
<keyword evidence="3" id="KW-0732">Signal</keyword>
<dbReference type="InterPro" id="IPR000297">
    <property type="entry name" value="PPIase_PpiC"/>
</dbReference>
<dbReference type="SUPFAM" id="SSF109998">
    <property type="entry name" value="Triger factor/SurA peptide-binding domain-like"/>
    <property type="match status" value="1"/>
</dbReference>